<dbReference type="PROSITE" id="PS00299">
    <property type="entry name" value="UBIQUITIN_1"/>
    <property type="match status" value="1"/>
</dbReference>
<dbReference type="Pfam" id="PF00240">
    <property type="entry name" value="ubiquitin"/>
    <property type="match status" value="2"/>
</dbReference>
<dbReference type="SUPFAM" id="SSF54236">
    <property type="entry name" value="Ubiquitin-like"/>
    <property type="match status" value="3"/>
</dbReference>
<dbReference type="InterPro" id="IPR029071">
    <property type="entry name" value="Ubiquitin-like_domsf"/>
</dbReference>
<dbReference type="EMBL" id="NKQK01000021">
    <property type="protein sequence ID" value="PSS00280.1"/>
    <property type="molecule type" value="Genomic_DNA"/>
</dbReference>
<reference evidence="2 3" key="1">
    <citation type="submission" date="2017-07" db="EMBL/GenBank/DDBJ databases">
        <title>An improved, manually edited Actinidia chinensis var. chinensis (kiwifruit) genome highlights the challenges associated with draft genomes and gene prediction in plants.</title>
        <authorList>
            <person name="Pilkington S."/>
            <person name="Crowhurst R."/>
            <person name="Hilario E."/>
            <person name="Nardozza S."/>
            <person name="Fraser L."/>
            <person name="Peng Y."/>
            <person name="Gunaseelan K."/>
            <person name="Simpson R."/>
            <person name="Tahir J."/>
            <person name="Deroles S."/>
            <person name="Templeton K."/>
            <person name="Luo Z."/>
            <person name="Davy M."/>
            <person name="Cheng C."/>
            <person name="Mcneilage M."/>
            <person name="Scaglione D."/>
            <person name="Liu Y."/>
            <person name="Zhang Q."/>
            <person name="Datson P."/>
            <person name="De Silva N."/>
            <person name="Gardiner S."/>
            <person name="Bassett H."/>
            <person name="Chagne D."/>
            <person name="Mccallum J."/>
            <person name="Dzierzon H."/>
            <person name="Deng C."/>
            <person name="Wang Y.-Y."/>
            <person name="Barron N."/>
            <person name="Manako K."/>
            <person name="Bowen J."/>
            <person name="Foster T."/>
            <person name="Erridge Z."/>
            <person name="Tiffin H."/>
            <person name="Waite C."/>
            <person name="Davies K."/>
            <person name="Grierson E."/>
            <person name="Laing W."/>
            <person name="Kirk R."/>
            <person name="Chen X."/>
            <person name="Wood M."/>
            <person name="Montefiori M."/>
            <person name="Brummell D."/>
            <person name="Schwinn K."/>
            <person name="Catanach A."/>
            <person name="Fullerton C."/>
            <person name="Li D."/>
            <person name="Meiyalaghan S."/>
            <person name="Nieuwenhuizen N."/>
            <person name="Read N."/>
            <person name="Prakash R."/>
            <person name="Hunter D."/>
            <person name="Zhang H."/>
            <person name="Mckenzie M."/>
            <person name="Knabel M."/>
            <person name="Harris A."/>
            <person name="Allan A."/>
            <person name="Chen A."/>
            <person name="Janssen B."/>
            <person name="Plunkett B."/>
            <person name="Dwamena C."/>
            <person name="Voogd C."/>
            <person name="Leif D."/>
            <person name="Lafferty D."/>
            <person name="Souleyre E."/>
            <person name="Varkonyi-Gasic E."/>
            <person name="Gambi F."/>
            <person name="Hanley J."/>
            <person name="Yao J.-L."/>
            <person name="Cheung J."/>
            <person name="David K."/>
            <person name="Warren B."/>
            <person name="Marsh K."/>
            <person name="Snowden K."/>
            <person name="Lin-Wang K."/>
            <person name="Brian L."/>
            <person name="Martinez-Sanchez M."/>
            <person name="Wang M."/>
            <person name="Ileperuma N."/>
            <person name="Macnee N."/>
            <person name="Campin R."/>
            <person name="Mcatee P."/>
            <person name="Drummond R."/>
            <person name="Espley R."/>
            <person name="Ireland H."/>
            <person name="Wu R."/>
            <person name="Atkinson R."/>
            <person name="Karunairetnam S."/>
            <person name="Bulley S."/>
            <person name="Chunkath S."/>
            <person name="Hanley Z."/>
            <person name="Storey R."/>
            <person name="Thrimawithana A."/>
            <person name="Thomson S."/>
            <person name="David C."/>
            <person name="Testolin R."/>
        </authorList>
    </citation>
    <scope>NUCLEOTIDE SEQUENCE [LARGE SCALE GENOMIC DNA]</scope>
    <source>
        <strain evidence="3">cv. Red5</strain>
        <tissue evidence="2">Young leaf</tissue>
    </source>
</reference>
<organism evidence="2 3">
    <name type="scientific">Actinidia chinensis var. chinensis</name>
    <name type="common">Chinese soft-hair kiwi</name>
    <dbReference type="NCBI Taxonomy" id="1590841"/>
    <lineage>
        <taxon>Eukaryota</taxon>
        <taxon>Viridiplantae</taxon>
        <taxon>Streptophyta</taxon>
        <taxon>Embryophyta</taxon>
        <taxon>Tracheophyta</taxon>
        <taxon>Spermatophyta</taxon>
        <taxon>Magnoliopsida</taxon>
        <taxon>eudicotyledons</taxon>
        <taxon>Gunneridae</taxon>
        <taxon>Pentapetalae</taxon>
        <taxon>asterids</taxon>
        <taxon>Ericales</taxon>
        <taxon>Actinidiaceae</taxon>
        <taxon>Actinidia</taxon>
    </lineage>
</organism>
<dbReference type="OrthoDB" id="419317at2759"/>
<dbReference type="InParanoid" id="A0A2R6Q1L2"/>
<dbReference type="PANTHER" id="PTHR10621:SF38">
    <property type="entry name" value="UBIQUITIN DOMAIN-CONTAINING PROTEIN 7SL RNA1-RELATED"/>
    <property type="match status" value="1"/>
</dbReference>
<proteinExistence type="predicted"/>
<sequence length="264" mass="29919">MDLYFEPTMGEPFEIEVGYFDTVLEIKEKVEKAQGIPVSKQTLIFNGQPLPDDLNVHDSTILHRSTIQLLLPCNEPNLEPQSHHGSAEFKLILKTPSSNVDIGIDSNDTIRRIKERIHEIEDIPVNRLVIRMNNHELMDEKFVRDYEITAGSEIEIEEVIDSPPMSSPVSIGSDRFGGRKIIVAVVTMCGTRKILVEVKGWDNVGVLRKELERLAPRLGIQLPAEGYFFIHKQNVMVEERAFFWHMVENGDTIEIFPGRVSGGS</sequence>
<dbReference type="FunFam" id="3.10.20.90:FF:000341">
    <property type="entry name" value="Ubiquitin-like superfamily protein"/>
    <property type="match status" value="1"/>
</dbReference>
<dbReference type="PRINTS" id="PR00348">
    <property type="entry name" value="UBIQUITIN"/>
</dbReference>
<dbReference type="InterPro" id="IPR019954">
    <property type="entry name" value="Ubiquitin_CS"/>
</dbReference>
<dbReference type="Proteomes" id="UP000241394">
    <property type="component" value="Chromosome LG21"/>
</dbReference>
<dbReference type="OMA" id="IDNCHQD"/>
<feature type="domain" description="Ubiquitin-like" evidence="1">
    <location>
        <begin position="1"/>
        <end position="71"/>
    </location>
</feature>
<protein>
    <submittedName>
        <fullName evidence="2">NEDD8-like protein</fullName>
    </submittedName>
</protein>
<dbReference type="Gene3D" id="3.10.20.90">
    <property type="entry name" value="Phosphatidylinositol 3-kinase Catalytic Subunit, Chain A, domain 1"/>
    <property type="match status" value="2"/>
</dbReference>
<dbReference type="InterPro" id="IPR019956">
    <property type="entry name" value="Ubiquitin_dom"/>
</dbReference>
<dbReference type="PANTHER" id="PTHR10621">
    <property type="entry name" value="UV EXCISION REPAIR PROTEIN RAD23"/>
    <property type="match status" value="1"/>
</dbReference>
<accession>A0A2R6Q1L2</accession>
<name>A0A2R6Q1L2_ACTCC</name>
<dbReference type="GO" id="GO:0031593">
    <property type="term" value="F:polyubiquitin modification-dependent protein binding"/>
    <property type="evidence" value="ECO:0007669"/>
    <property type="project" value="TreeGrafter"/>
</dbReference>
<dbReference type="SMART" id="SM00213">
    <property type="entry name" value="UBQ"/>
    <property type="match status" value="2"/>
</dbReference>
<dbReference type="STRING" id="1590841.A0A2R6Q1L2"/>
<comment type="caution">
    <text evidence="2">The sequence shown here is derived from an EMBL/GenBank/DDBJ whole genome shotgun (WGS) entry which is preliminary data.</text>
</comment>
<dbReference type="PROSITE" id="PS50053">
    <property type="entry name" value="UBIQUITIN_2"/>
    <property type="match status" value="2"/>
</dbReference>
<gene>
    <name evidence="2" type="ORF">CEY00_Acc24248</name>
</gene>
<dbReference type="AlphaFoldDB" id="A0A2R6Q1L2"/>
<dbReference type="FunCoup" id="A0A2R6Q1L2">
    <property type="interactions" value="79"/>
</dbReference>
<evidence type="ECO:0000313" key="2">
    <source>
        <dbReference type="EMBL" id="PSS00280.1"/>
    </source>
</evidence>
<evidence type="ECO:0000313" key="3">
    <source>
        <dbReference type="Proteomes" id="UP000241394"/>
    </source>
</evidence>
<dbReference type="GO" id="GO:0043161">
    <property type="term" value="P:proteasome-mediated ubiquitin-dependent protein catabolic process"/>
    <property type="evidence" value="ECO:0007669"/>
    <property type="project" value="TreeGrafter"/>
</dbReference>
<dbReference type="Gramene" id="PSS00280">
    <property type="protein sequence ID" value="PSS00280"/>
    <property type="gene ID" value="CEY00_Acc24248"/>
</dbReference>
<dbReference type="GO" id="GO:0005654">
    <property type="term" value="C:nucleoplasm"/>
    <property type="evidence" value="ECO:0007669"/>
    <property type="project" value="TreeGrafter"/>
</dbReference>
<keyword evidence="3" id="KW-1185">Reference proteome</keyword>
<dbReference type="GO" id="GO:0070628">
    <property type="term" value="F:proteasome binding"/>
    <property type="evidence" value="ECO:0007669"/>
    <property type="project" value="TreeGrafter"/>
</dbReference>
<dbReference type="GO" id="GO:0005829">
    <property type="term" value="C:cytosol"/>
    <property type="evidence" value="ECO:0007669"/>
    <property type="project" value="TreeGrafter"/>
</dbReference>
<feature type="domain" description="Ubiquitin-like" evidence="1">
    <location>
        <begin position="89"/>
        <end position="156"/>
    </location>
</feature>
<dbReference type="GO" id="GO:0043130">
    <property type="term" value="F:ubiquitin binding"/>
    <property type="evidence" value="ECO:0007669"/>
    <property type="project" value="TreeGrafter"/>
</dbReference>
<dbReference type="InterPro" id="IPR000626">
    <property type="entry name" value="Ubiquitin-like_dom"/>
</dbReference>
<reference evidence="3" key="2">
    <citation type="journal article" date="2018" name="BMC Genomics">
        <title>A manually annotated Actinidia chinensis var. chinensis (kiwifruit) genome highlights the challenges associated with draft genomes and gene prediction in plants.</title>
        <authorList>
            <person name="Pilkington S.M."/>
            <person name="Crowhurst R."/>
            <person name="Hilario E."/>
            <person name="Nardozza S."/>
            <person name="Fraser L."/>
            <person name="Peng Y."/>
            <person name="Gunaseelan K."/>
            <person name="Simpson R."/>
            <person name="Tahir J."/>
            <person name="Deroles S.C."/>
            <person name="Templeton K."/>
            <person name="Luo Z."/>
            <person name="Davy M."/>
            <person name="Cheng C."/>
            <person name="McNeilage M."/>
            <person name="Scaglione D."/>
            <person name="Liu Y."/>
            <person name="Zhang Q."/>
            <person name="Datson P."/>
            <person name="De Silva N."/>
            <person name="Gardiner S.E."/>
            <person name="Bassett H."/>
            <person name="Chagne D."/>
            <person name="McCallum J."/>
            <person name="Dzierzon H."/>
            <person name="Deng C."/>
            <person name="Wang Y.Y."/>
            <person name="Barron L."/>
            <person name="Manako K."/>
            <person name="Bowen J."/>
            <person name="Foster T.M."/>
            <person name="Erridge Z.A."/>
            <person name="Tiffin H."/>
            <person name="Waite C.N."/>
            <person name="Davies K.M."/>
            <person name="Grierson E.P."/>
            <person name="Laing W.A."/>
            <person name="Kirk R."/>
            <person name="Chen X."/>
            <person name="Wood M."/>
            <person name="Montefiori M."/>
            <person name="Brummell D.A."/>
            <person name="Schwinn K.E."/>
            <person name="Catanach A."/>
            <person name="Fullerton C."/>
            <person name="Li D."/>
            <person name="Meiyalaghan S."/>
            <person name="Nieuwenhuizen N."/>
            <person name="Read N."/>
            <person name="Prakash R."/>
            <person name="Hunter D."/>
            <person name="Zhang H."/>
            <person name="McKenzie M."/>
            <person name="Knabel M."/>
            <person name="Harris A."/>
            <person name="Allan A.C."/>
            <person name="Gleave A."/>
            <person name="Chen A."/>
            <person name="Janssen B.J."/>
            <person name="Plunkett B."/>
            <person name="Ampomah-Dwamena C."/>
            <person name="Voogd C."/>
            <person name="Leif D."/>
            <person name="Lafferty D."/>
            <person name="Souleyre E.J.F."/>
            <person name="Varkonyi-Gasic E."/>
            <person name="Gambi F."/>
            <person name="Hanley J."/>
            <person name="Yao J.L."/>
            <person name="Cheung J."/>
            <person name="David K.M."/>
            <person name="Warren B."/>
            <person name="Marsh K."/>
            <person name="Snowden K.C."/>
            <person name="Lin-Wang K."/>
            <person name="Brian L."/>
            <person name="Martinez-Sanchez M."/>
            <person name="Wang M."/>
            <person name="Ileperuma N."/>
            <person name="Macnee N."/>
            <person name="Campin R."/>
            <person name="McAtee P."/>
            <person name="Drummond R.S.M."/>
            <person name="Espley R.V."/>
            <person name="Ireland H.S."/>
            <person name="Wu R."/>
            <person name="Atkinson R.G."/>
            <person name="Karunairetnam S."/>
            <person name="Bulley S."/>
            <person name="Chunkath S."/>
            <person name="Hanley Z."/>
            <person name="Storey R."/>
            <person name="Thrimawithana A.H."/>
            <person name="Thomson S."/>
            <person name="David C."/>
            <person name="Testolin R."/>
            <person name="Huang H."/>
            <person name="Hellens R.P."/>
            <person name="Schaffer R.J."/>
        </authorList>
    </citation>
    <scope>NUCLEOTIDE SEQUENCE [LARGE SCALE GENOMIC DNA]</scope>
    <source>
        <strain evidence="3">cv. Red5</strain>
    </source>
</reference>
<evidence type="ECO:0000259" key="1">
    <source>
        <dbReference type="PROSITE" id="PS50053"/>
    </source>
</evidence>